<proteinExistence type="predicted"/>
<gene>
    <name evidence="2" type="ORF">CYLTODRAFT_489345</name>
</gene>
<evidence type="ECO:0000256" key="1">
    <source>
        <dbReference type="SAM" id="MobiDB-lite"/>
    </source>
</evidence>
<dbReference type="EMBL" id="KN880493">
    <property type="protein sequence ID" value="KIY68925.1"/>
    <property type="molecule type" value="Genomic_DNA"/>
</dbReference>
<feature type="compositionally biased region" description="Acidic residues" evidence="1">
    <location>
        <begin position="479"/>
        <end position="489"/>
    </location>
</feature>
<feature type="compositionally biased region" description="Acidic residues" evidence="1">
    <location>
        <begin position="362"/>
        <end position="372"/>
    </location>
</feature>
<sequence length="535" mass="59911">MASRTSSRKVKRELREAEEKARRQEFDAEVEKILNNLGVPATKGSRIRKYTEPRPASARKEIRLHAFKPGRNWFNNAESSRLIIQHVFSRHAESALFGLRLFLMLNARFDVDHHLNLLETTEDVNRSYDADDFITRPSMELFHALHEIIEYNSKEGLEKKVDVWSLLPPGRIYPHHVIPLKPSALKVDWHATESGEDTNEARHVLLQPTQPIPVWLSTHPAYSEAASLTKIRRRIIGSPTSNPYAHLSLAVQAELQDAHDFAIDLGLFDEATPVEIEVLKRLELIDMSRPEVVRTLRGGTTNNTGHSRRGKSQRSGKSTAAASHSKQPFWINKEKRKQASLNKIPSFNAIGSEDSEIPGKEADDEPENDEGRLDEDFEDLLQGVAEFPVATTSNGRGVKRPREASPASIGDGMDIERSNADIRPTTKKARQMKKNSGAQHGGDGAPGPESDPSPSEYPTHPPPGKTIPRPKSFAAAAEDFPEYPDENDITEPTPAFTCRTYPPFAALPMEAFRLRGHGVHWNEKQYKRKAVVLGS</sequence>
<protein>
    <submittedName>
        <fullName evidence="2">Uncharacterized protein</fullName>
    </submittedName>
</protein>
<keyword evidence="3" id="KW-1185">Reference proteome</keyword>
<dbReference type="Proteomes" id="UP000054007">
    <property type="component" value="Unassembled WGS sequence"/>
</dbReference>
<evidence type="ECO:0000313" key="3">
    <source>
        <dbReference type="Proteomes" id="UP000054007"/>
    </source>
</evidence>
<organism evidence="2 3">
    <name type="scientific">Cylindrobasidium torrendii FP15055 ss-10</name>
    <dbReference type="NCBI Taxonomy" id="1314674"/>
    <lineage>
        <taxon>Eukaryota</taxon>
        <taxon>Fungi</taxon>
        <taxon>Dikarya</taxon>
        <taxon>Basidiomycota</taxon>
        <taxon>Agaricomycotina</taxon>
        <taxon>Agaricomycetes</taxon>
        <taxon>Agaricomycetidae</taxon>
        <taxon>Agaricales</taxon>
        <taxon>Marasmiineae</taxon>
        <taxon>Physalacriaceae</taxon>
        <taxon>Cylindrobasidium</taxon>
    </lineage>
</organism>
<dbReference type="AlphaFoldDB" id="A0A0D7BFE1"/>
<feature type="region of interest" description="Disordered" evidence="1">
    <location>
        <begin position="295"/>
        <end position="372"/>
    </location>
</feature>
<feature type="region of interest" description="Disordered" evidence="1">
    <location>
        <begin position="387"/>
        <end position="495"/>
    </location>
</feature>
<feature type="compositionally biased region" description="Basic residues" evidence="1">
    <location>
        <begin position="1"/>
        <end position="12"/>
    </location>
</feature>
<name>A0A0D7BFE1_9AGAR</name>
<reference evidence="2 3" key="1">
    <citation type="journal article" date="2015" name="Fungal Genet. Biol.">
        <title>Evolution of novel wood decay mechanisms in Agaricales revealed by the genome sequences of Fistulina hepatica and Cylindrobasidium torrendii.</title>
        <authorList>
            <person name="Floudas D."/>
            <person name="Held B.W."/>
            <person name="Riley R."/>
            <person name="Nagy L.G."/>
            <person name="Koehler G."/>
            <person name="Ransdell A.S."/>
            <person name="Younus H."/>
            <person name="Chow J."/>
            <person name="Chiniquy J."/>
            <person name="Lipzen A."/>
            <person name="Tritt A."/>
            <person name="Sun H."/>
            <person name="Haridas S."/>
            <person name="LaButti K."/>
            <person name="Ohm R.A."/>
            <person name="Kues U."/>
            <person name="Blanchette R.A."/>
            <person name="Grigoriev I.V."/>
            <person name="Minto R.E."/>
            <person name="Hibbett D.S."/>
        </authorList>
    </citation>
    <scope>NUCLEOTIDE SEQUENCE [LARGE SCALE GENOMIC DNA]</scope>
    <source>
        <strain evidence="2 3">FP15055 ss-10</strain>
    </source>
</reference>
<evidence type="ECO:0000313" key="2">
    <source>
        <dbReference type="EMBL" id="KIY68925.1"/>
    </source>
</evidence>
<feature type="region of interest" description="Disordered" evidence="1">
    <location>
        <begin position="1"/>
        <end position="22"/>
    </location>
</feature>
<feature type="compositionally biased region" description="Basic and acidic residues" evidence="1">
    <location>
        <begin position="13"/>
        <end position="22"/>
    </location>
</feature>
<accession>A0A0D7BFE1</accession>